<dbReference type="InterPro" id="IPR001878">
    <property type="entry name" value="Znf_CCHC"/>
</dbReference>
<dbReference type="PROSITE" id="PS50158">
    <property type="entry name" value="ZF_CCHC"/>
    <property type="match status" value="1"/>
</dbReference>
<dbReference type="GO" id="GO:0008270">
    <property type="term" value="F:zinc ion binding"/>
    <property type="evidence" value="ECO:0007669"/>
    <property type="project" value="UniProtKB-KW"/>
</dbReference>
<evidence type="ECO:0000313" key="4">
    <source>
        <dbReference type="EMBL" id="KAG1533498.1"/>
    </source>
</evidence>
<dbReference type="EMBL" id="JAANIT010003820">
    <property type="protein sequence ID" value="KAG1533498.1"/>
    <property type="molecule type" value="Genomic_DNA"/>
</dbReference>
<feature type="compositionally biased region" description="Low complexity" evidence="2">
    <location>
        <begin position="437"/>
        <end position="453"/>
    </location>
</feature>
<proteinExistence type="predicted"/>
<comment type="caution">
    <text evidence="4">The sequence shown here is derived from an EMBL/GenBank/DDBJ whole genome shotgun (WGS) entry which is preliminary data.</text>
</comment>
<evidence type="ECO:0000256" key="2">
    <source>
        <dbReference type="SAM" id="MobiDB-lite"/>
    </source>
</evidence>
<dbReference type="Pfam" id="PF00098">
    <property type="entry name" value="zf-CCHC"/>
    <property type="match status" value="1"/>
</dbReference>
<feature type="compositionally biased region" description="Low complexity" evidence="2">
    <location>
        <begin position="378"/>
        <end position="397"/>
    </location>
</feature>
<gene>
    <name evidence="4" type="ORF">G6F51_012581</name>
</gene>
<dbReference type="SMART" id="SM00343">
    <property type="entry name" value="ZnF_C2HC"/>
    <property type="match status" value="2"/>
</dbReference>
<dbReference type="SUPFAM" id="SSF57756">
    <property type="entry name" value="Retrovirus zinc finger-like domains"/>
    <property type="match status" value="1"/>
</dbReference>
<name>A0A9P7C3I3_RHIOR</name>
<feature type="region of interest" description="Disordered" evidence="2">
    <location>
        <begin position="378"/>
        <end position="456"/>
    </location>
</feature>
<keyword evidence="1" id="KW-0863">Zinc-finger</keyword>
<dbReference type="GO" id="GO:0003676">
    <property type="term" value="F:nucleic acid binding"/>
    <property type="evidence" value="ECO:0007669"/>
    <property type="project" value="InterPro"/>
</dbReference>
<protein>
    <recommendedName>
        <fullName evidence="3">CCHC-type domain-containing protein</fullName>
    </recommendedName>
</protein>
<feature type="compositionally biased region" description="Low complexity" evidence="2">
    <location>
        <begin position="59"/>
        <end position="70"/>
    </location>
</feature>
<feature type="domain" description="CCHC-type" evidence="3">
    <location>
        <begin position="311"/>
        <end position="326"/>
    </location>
</feature>
<evidence type="ECO:0000313" key="5">
    <source>
        <dbReference type="Proteomes" id="UP000717996"/>
    </source>
</evidence>
<sequence>MVLPANKNLVPNKAIDGANSNFLQTKKSWAQLLVGPNKTSSYGVQSSTSPNSRSTDAVSENLPSSTSSPSVIPSFNQPFIKGTVAGSVFLDVTPVKDKHLFFQELKQVCNDNEHLWSFEDKVKRAGQKIFAEILLSPSMRQTICSTGVNLPSLSTKLIGYPSLSPDADILQITFTNLPRQYGRLNGGLEQLRSDMIQNLSAFGQVLDSGIICGTAGLFSGRGYALLELTQKGSAVSQGNDAVVQRVLPSHNLDWAYRSFNISTEEDNDVPSVPDNVLVYATFASMAPYCRYCHSEDHALVDCPVKLASIVCYNCNVPGHKSRSCPRKNAPAFSGVSNKKARKTPAVVKTILQRTATMPSDVNPTAGVGNLAPKINEATTSSGEISSSASPESAQSSSDVGQKVSKYTTGAVTRSKAKAASAETMPPRTASDVNGVETSTATNNATAPSSSSGNRTTSVPICKHCGLEGHQRTAHHACLQNPQYLASISSTSTAAANTEGEPNDPMVEDTQESSASSQTENVESTIQSAQHGLPGQPNLQ</sequence>
<feature type="region of interest" description="Disordered" evidence="2">
    <location>
        <begin position="40"/>
        <end position="70"/>
    </location>
</feature>
<feature type="compositionally biased region" description="Polar residues" evidence="2">
    <location>
        <begin position="511"/>
        <end position="529"/>
    </location>
</feature>
<accession>A0A9P7C3I3</accession>
<dbReference type="AlphaFoldDB" id="A0A9P7C3I3"/>
<keyword evidence="1" id="KW-0479">Metal-binding</keyword>
<dbReference type="Proteomes" id="UP000717996">
    <property type="component" value="Unassembled WGS sequence"/>
</dbReference>
<organism evidence="4 5">
    <name type="scientific">Rhizopus oryzae</name>
    <name type="common">Mucormycosis agent</name>
    <name type="synonym">Rhizopus arrhizus var. delemar</name>
    <dbReference type="NCBI Taxonomy" id="64495"/>
    <lineage>
        <taxon>Eukaryota</taxon>
        <taxon>Fungi</taxon>
        <taxon>Fungi incertae sedis</taxon>
        <taxon>Mucoromycota</taxon>
        <taxon>Mucoromycotina</taxon>
        <taxon>Mucoromycetes</taxon>
        <taxon>Mucorales</taxon>
        <taxon>Mucorineae</taxon>
        <taxon>Rhizopodaceae</taxon>
        <taxon>Rhizopus</taxon>
    </lineage>
</organism>
<feature type="region of interest" description="Disordered" evidence="2">
    <location>
        <begin position="489"/>
        <end position="539"/>
    </location>
</feature>
<evidence type="ECO:0000256" key="1">
    <source>
        <dbReference type="PROSITE-ProRule" id="PRU00047"/>
    </source>
</evidence>
<reference evidence="4" key="1">
    <citation type="journal article" date="2020" name="Microb. Genom.">
        <title>Genetic diversity of clinical and environmental Mucorales isolates obtained from an investigation of mucormycosis cases among solid organ transplant recipients.</title>
        <authorList>
            <person name="Nguyen M.H."/>
            <person name="Kaul D."/>
            <person name="Muto C."/>
            <person name="Cheng S.J."/>
            <person name="Richter R.A."/>
            <person name="Bruno V.M."/>
            <person name="Liu G."/>
            <person name="Beyhan S."/>
            <person name="Sundermann A.J."/>
            <person name="Mounaud S."/>
            <person name="Pasculle A.W."/>
            <person name="Nierman W.C."/>
            <person name="Driscoll E."/>
            <person name="Cumbie R."/>
            <person name="Clancy C.J."/>
            <person name="Dupont C.L."/>
        </authorList>
    </citation>
    <scope>NUCLEOTIDE SEQUENCE</scope>
    <source>
        <strain evidence="4">GL16</strain>
    </source>
</reference>
<dbReference type="InterPro" id="IPR036875">
    <property type="entry name" value="Znf_CCHC_sf"/>
</dbReference>
<dbReference type="Gene3D" id="4.10.60.10">
    <property type="entry name" value="Zinc finger, CCHC-type"/>
    <property type="match status" value="1"/>
</dbReference>
<feature type="compositionally biased region" description="Polar residues" evidence="2">
    <location>
        <begin position="40"/>
        <end position="58"/>
    </location>
</feature>
<keyword evidence="1" id="KW-0862">Zinc</keyword>
<evidence type="ECO:0000259" key="3">
    <source>
        <dbReference type="PROSITE" id="PS50158"/>
    </source>
</evidence>